<dbReference type="OrthoDB" id="3561817at2759"/>
<evidence type="ECO:0000313" key="1">
    <source>
        <dbReference type="EMBL" id="POS81761.1"/>
    </source>
</evidence>
<sequence>MIRLDKDHEARKVDTFLVQQQIQKLIPDPSLVCDVWHAPSGIAILAPTPAKAAAILQFKDLIANRFGNATDCGKTGIVDDFYKPGLASIRDDIPIRQIAWTNKSKDSNDDIGHVRIHIPSHKAHKFPFRLQLFGLAVGIQRIQNRKSVPTCEKCFGFHSTRICAREYMCKLCGTKRHEGPCSKPRQCLNCKGPHDSEIFFCPARPQRRNGAFVHLSSDQLRHIRKAGHKL</sequence>
<evidence type="ECO:0000313" key="2">
    <source>
        <dbReference type="Proteomes" id="UP000237438"/>
    </source>
</evidence>
<name>A0A2S4PI92_9PEZI</name>
<proteinExistence type="predicted"/>
<gene>
    <name evidence="1" type="ORF">EPUL_005927</name>
</gene>
<feature type="non-terminal residue" evidence="1">
    <location>
        <position position="230"/>
    </location>
</feature>
<keyword evidence="2" id="KW-1185">Reference proteome</keyword>
<comment type="caution">
    <text evidence="1">The sequence shown here is derived from an EMBL/GenBank/DDBJ whole genome shotgun (WGS) entry which is preliminary data.</text>
</comment>
<dbReference type="Proteomes" id="UP000237438">
    <property type="component" value="Unassembled WGS sequence"/>
</dbReference>
<dbReference type="AlphaFoldDB" id="A0A2S4PI92"/>
<reference evidence="1 2" key="1">
    <citation type="submission" date="2017-10" db="EMBL/GenBank/DDBJ databases">
        <title>Development of genomic resources for the powdery mildew, Erysiphe pulchra.</title>
        <authorList>
            <person name="Wadl P.A."/>
            <person name="Mack B.M."/>
            <person name="Moore G."/>
            <person name="Beltz S.B."/>
        </authorList>
    </citation>
    <scope>NUCLEOTIDE SEQUENCE [LARGE SCALE GENOMIC DNA]</scope>
    <source>
        <strain evidence="1">Cflorida</strain>
    </source>
</reference>
<protein>
    <submittedName>
        <fullName evidence="1">Uncharacterized protein</fullName>
    </submittedName>
</protein>
<accession>A0A2S4PI92</accession>
<dbReference type="EMBL" id="PEDP01008249">
    <property type="protein sequence ID" value="POS81761.1"/>
    <property type="molecule type" value="Genomic_DNA"/>
</dbReference>
<organism evidence="1 2">
    <name type="scientific">Erysiphe pulchra</name>
    <dbReference type="NCBI Taxonomy" id="225359"/>
    <lineage>
        <taxon>Eukaryota</taxon>
        <taxon>Fungi</taxon>
        <taxon>Dikarya</taxon>
        <taxon>Ascomycota</taxon>
        <taxon>Pezizomycotina</taxon>
        <taxon>Leotiomycetes</taxon>
        <taxon>Erysiphales</taxon>
        <taxon>Erysiphaceae</taxon>
        <taxon>Erysiphe</taxon>
    </lineage>
</organism>